<organism evidence="2 3">
    <name type="scientific">Rubinisphaera brasiliensis (strain ATCC 49424 / DSM 5305 / JCM 21570 / IAM 15109 / NBRC 103401 / IFAM 1448)</name>
    <name type="common">Planctomyces brasiliensis</name>
    <dbReference type="NCBI Taxonomy" id="756272"/>
    <lineage>
        <taxon>Bacteria</taxon>
        <taxon>Pseudomonadati</taxon>
        <taxon>Planctomycetota</taxon>
        <taxon>Planctomycetia</taxon>
        <taxon>Planctomycetales</taxon>
        <taxon>Planctomycetaceae</taxon>
        <taxon>Rubinisphaera</taxon>
    </lineage>
</organism>
<dbReference type="STRING" id="756272.Plabr_0808"/>
<dbReference type="eggNOG" id="COG3350">
    <property type="taxonomic scope" value="Bacteria"/>
</dbReference>
<accession>F0SHJ3</accession>
<dbReference type="OrthoDB" id="215819at2"/>
<protein>
    <submittedName>
        <fullName evidence="2">YHS domain-containing protein</fullName>
    </submittedName>
</protein>
<evidence type="ECO:0000313" key="2">
    <source>
        <dbReference type="EMBL" id="ADY58431.1"/>
    </source>
</evidence>
<dbReference type="HOGENOM" id="CLU_445406_0_0_0"/>
<feature type="compositionally biased region" description="Low complexity" evidence="1">
    <location>
        <begin position="167"/>
        <end position="182"/>
    </location>
</feature>
<feature type="compositionally biased region" description="Basic and acidic residues" evidence="1">
    <location>
        <begin position="48"/>
        <end position="60"/>
    </location>
</feature>
<keyword evidence="3" id="KW-1185">Reference proteome</keyword>
<dbReference type="RefSeq" id="WP_013627171.1">
    <property type="nucleotide sequence ID" value="NC_015174.1"/>
</dbReference>
<feature type="compositionally biased region" description="Low complexity" evidence="1">
    <location>
        <begin position="321"/>
        <end position="356"/>
    </location>
</feature>
<feature type="region of interest" description="Disordered" evidence="1">
    <location>
        <begin position="161"/>
        <end position="472"/>
    </location>
</feature>
<dbReference type="AlphaFoldDB" id="F0SHJ3"/>
<gene>
    <name evidence="2" type="ordered locus">Plabr_0808</name>
</gene>
<evidence type="ECO:0000313" key="3">
    <source>
        <dbReference type="Proteomes" id="UP000006860"/>
    </source>
</evidence>
<sequence>MPAKKKILVGGSIAGLVLSLALPVSQSGGLSTSSEVAAGVRPKFSKPWHVDKNQTGKETVKSYPLPEHLKEGYTGEMPADPGAPPSEVMQELQQVYEQNGGQAPEMGGSEVPVQEAGMRRERERSDRERAAREERDEDRGNAITRFFDRLKWKKETETVKSYPLPEQPAKPAAVPPAAETPETIVESKPAPLPAKPKAAPMIALPSPDNAPVAEVIIPPQPQPNLLPGMDLSEPETIKPMITQGVETSSPNDPFPLPPLPEGFEKKQEQTVQAEPKPAAKPKTGGFSLPPLPGFEEKAAPQTAQANPPAAIETETVEAHPLSEAAEMPAAEPAQPDELQVEAAPAVEPTPEPLAEATADEDLMSEALSVPEVAAVEPEMETEAAPAAEATVELEANIEAAPAELAQAPKARPSGEVATSLPLAPSASGNRWENRRETVKQEQFAEESQLPASGWRSRNGNSNGPDVNREPNTLNIPAEARPAELPKPQTAQADPNADKYRRIAERGERSGFKGFCPVALKDYLELVDASPKFRAEFEGQVYYFASQAHLDNFQADPLRYVPAQGGIDLVKYLENGQSEPGRLDYAVWYQDRLFLFASPTTLETFRAEPSRFIK</sequence>
<proteinExistence type="predicted"/>
<feature type="compositionally biased region" description="Basic and acidic residues" evidence="1">
    <location>
        <begin position="117"/>
        <end position="139"/>
    </location>
</feature>
<dbReference type="Proteomes" id="UP000006860">
    <property type="component" value="Chromosome"/>
</dbReference>
<evidence type="ECO:0000256" key="1">
    <source>
        <dbReference type="SAM" id="MobiDB-lite"/>
    </source>
</evidence>
<name>F0SHJ3_RUBBR</name>
<feature type="compositionally biased region" description="Low complexity" evidence="1">
    <location>
        <begin position="364"/>
        <end position="410"/>
    </location>
</feature>
<dbReference type="KEGG" id="pbs:Plabr_0808"/>
<feature type="compositionally biased region" description="Polar residues" evidence="1">
    <location>
        <begin position="455"/>
        <end position="472"/>
    </location>
</feature>
<dbReference type="EMBL" id="CP002546">
    <property type="protein sequence ID" value="ADY58431.1"/>
    <property type="molecule type" value="Genomic_DNA"/>
</dbReference>
<feature type="region of interest" description="Disordered" evidence="1">
    <location>
        <begin position="478"/>
        <end position="497"/>
    </location>
</feature>
<reference evidence="3" key="1">
    <citation type="submission" date="2011-02" db="EMBL/GenBank/DDBJ databases">
        <title>The complete genome of Planctomyces brasiliensis DSM 5305.</title>
        <authorList>
            <person name="Lucas S."/>
            <person name="Copeland A."/>
            <person name="Lapidus A."/>
            <person name="Bruce D."/>
            <person name="Goodwin L."/>
            <person name="Pitluck S."/>
            <person name="Kyrpides N."/>
            <person name="Mavromatis K."/>
            <person name="Pagani I."/>
            <person name="Ivanova N."/>
            <person name="Ovchinnikova G."/>
            <person name="Lu M."/>
            <person name="Detter J.C."/>
            <person name="Han C."/>
            <person name="Land M."/>
            <person name="Hauser L."/>
            <person name="Markowitz V."/>
            <person name="Cheng J.-F."/>
            <person name="Hugenholtz P."/>
            <person name="Woyke T."/>
            <person name="Wu D."/>
            <person name="Tindall B."/>
            <person name="Pomrenke H.G."/>
            <person name="Brambilla E."/>
            <person name="Klenk H.-P."/>
            <person name="Eisen J.A."/>
        </authorList>
    </citation>
    <scope>NUCLEOTIDE SEQUENCE [LARGE SCALE GENOMIC DNA]</scope>
    <source>
        <strain evidence="3">ATCC 49424 / DSM 5305 / JCM 21570 / NBRC 103401 / IFAM 1448</strain>
    </source>
</reference>
<feature type="compositionally biased region" description="Low complexity" evidence="1">
    <location>
        <begin position="299"/>
        <end position="310"/>
    </location>
</feature>
<feature type="region of interest" description="Disordered" evidence="1">
    <location>
        <begin position="46"/>
        <end position="139"/>
    </location>
</feature>
<feature type="compositionally biased region" description="Polar residues" evidence="1">
    <location>
        <begin position="91"/>
        <end position="101"/>
    </location>
</feature>
<feature type="compositionally biased region" description="Low complexity" evidence="1">
    <location>
        <begin position="195"/>
        <end position="205"/>
    </location>
</feature>